<dbReference type="InterPro" id="IPR005886">
    <property type="entry name" value="UDP_G4E"/>
</dbReference>
<dbReference type="PRINTS" id="PR01713">
    <property type="entry name" value="NUCEPIMERASE"/>
</dbReference>
<dbReference type="STRING" id="1137799.GZ78_16030"/>
<evidence type="ECO:0000256" key="10">
    <source>
        <dbReference type="RuleBase" id="RU366046"/>
    </source>
</evidence>
<dbReference type="Pfam" id="PF01370">
    <property type="entry name" value="Epimerase"/>
    <property type="match status" value="1"/>
</dbReference>
<dbReference type="UniPathway" id="UPA00214"/>
<evidence type="ECO:0000256" key="6">
    <source>
        <dbReference type="ARBA" id="ARBA00018569"/>
    </source>
</evidence>
<protein>
    <recommendedName>
        <fullName evidence="6 10">UDP-glucose 4-epimerase</fullName>
        <ecNumber evidence="5 10">5.1.3.2</ecNumber>
    </recommendedName>
</protein>
<accession>A0A081NFU6</accession>
<dbReference type="RefSeq" id="WP_034838348.1">
    <property type="nucleotide sequence ID" value="NZ_JOKH01000003.1"/>
</dbReference>
<organism evidence="12 13">
    <name type="scientific">Endozoicomonas numazuensis</name>
    <dbReference type="NCBI Taxonomy" id="1137799"/>
    <lineage>
        <taxon>Bacteria</taxon>
        <taxon>Pseudomonadati</taxon>
        <taxon>Pseudomonadota</taxon>
        <taxon>Gammaproteobacteria</taxon>
        <taxon>Oceanospirillales</taxon>
        <taxon>Endozoicomonadaceae</taxon>
        <taxon>Endozoicomonas</taxon>
    </lineage>
</organism>
<dbReference type="Gene3D" id="3.40.50.720">
    <property type="entry name" value="NAD(P)-binding Rossmann-like Domain"/>
    <property type="match status" value="1"/>
</dbReference>
<evidence type="ECO:0000256" key="2">
    <source>
        <dbReference type="ARBA" id="ARBA00001911"/>
    </source>
</evidence>
<dbReference type="Gene3D" id="3.90.25.10">
    <property type="entry name" value="UDP-galactose 4-epimerase, domain 1"/>
    <property type="match status" value="1"/>
</dbReference>
<dbReference type="AlphaFoldDB" id="A0A081NFU6"/>
<comment type="cofactor">
    <cofactor evidence="2 10">
        <name>NAD(+)</name>
        <dbReference type="ChEBI" id="CHEBI:57540"/>
    </cofactor>
</comment>
<keyword evidence="10" id="KW-0119">Carbohydrate metabolism</keyword>
<keyword evidence="8" id="KW-0299">Galactose metabolism</keyword>
<keyword evidence="13" id="KW-1185">Reference proteome</keyword>
<keyword evidence="7 10" id="KW-0520">NAD</keyword>
<comment type="pathway">
    <text evidence="3 10">Carbohydrate metabolism; galactose metabolism.</text>
</comment>
<dbReference type="SUPFAM" id="SSF51735">
    <property type="entry name" value="NAD(P)-binding Rossmann-fold domains"/>
    <property type="match status" value="1"/>
</dbReference>
<dbReference type="NCBIfam" id="TIGR01179">
    <property type="entry name" value="galE"/>
    <property type="match status" value="1"/>
</dbReference>
<evidence type="ECO:0000313" key="12">
    <source>
        <dbReference type="EMBL" id="KEQ17319.1"/>
    </source>
</evidence>
<keyword evidence="9 10" id="KW-0413">Isomerase</keyword>
<comment type="caution">
    <text evidence="12">The sequence shown here is derived from an EMBL/GenBank/DDBJ whole genome shotgun (WGS) entry which is preliminary data.</text>
</comment>
<dbReference type="Proteomes" id="UP000028073">
    <property type="component" value="Unassembled WGS sequence"/>
</dbReference>
<feature type="domain" description="NAD-dependent epimerase/dehydratase" evidence="11">
    <location>
        <begin position="5"/>
        <end position="264"/>
    </location>
</feature>
<dbReference type="eggNOG" id="COG1087">
    <property type="taxonomic scope" value="Bacteria"/>
</dbReference>
<evidence type="ECO:0000256" key="3">
    <source>
        <dbReference type="ARBA" id="ARBA00004947"/>
    </source>
</evidence>
<evidence type="ECO:0000256" key="5">
    <source>
        <dbReference type="ARBA" id="ARBA00013189"/>
    </source>
</evidence>
<dbReference type="GO" id="GO:0005829">
    <property type="term" value="C:cytosol"/>
    <property type="evidence" value="ECO:0007669"/>
    <property type="project" value="TreeGrafter"/>
</dbReference>
<sequence length="349" mass="38630">MPLNILVTGANGYIGSHVTIELLDAGHNVIGLDNLSNSHKSSLTQVEALTSKSVIQNEADITDRDSLERVFAMNKIDAVVHCAGLKAVGESQEQGERYHNVNVKGTRNLLDIMEKFGVKKIVFSSSATVYGRQKEMPIKETAVLPEKADSNYGQNKIDIEKMLMAKNQADNQWRVFILRYFNPIGAHQSGDVGESPKGRANNLLPAILEVVAGKRAHLDIYTGYSTASGTGERDYIHISDLARGHLRAIEQMQKTKGVHIYNLGTGQPYSVIEVVSSFEMVTGVKIVTRNKGPRSGDVDSCYADPSKANKELNWTAKYSLTDMIRDLWNWYQKHPDGYDSDHDSDTTDS</sequence>
<gene>
    <name evidence="12" type="ORF">GZ78_16030</name>
</gene>
<comment type="catalytic activity">
    <reaction evidence="1 10">
        <text>UDP-alpha-D-glucose = UDP-alpha-D-galactose</text>
        <dbReference type="Rhea" id="RHEA:22168"/>
        <dbReference type="ChEBI" id="CHEBI:58885"/>
        <dbReference type="ChEBI" id="CHEBI:66914"/>
        <dbReference type="EC" id="5.1.3.2"/>
    </reaction>
</comment>
<dbReference type="PANTHER" id="PTHR43725">
    <property type="entry name" value="UDP-GLUCOSE 4-EPIMERASE"/>
    <property type="match status" value="1"/>
</dbReference>
<evidence type="ECO:0000259" key="11">
    <source>
        <dbReference type="Pfam" id="PF01370"/>
    </source>
</evidence>
<dbReference type="CDD" id="cd05247">
    <property type="entry name" value="UDP_G4E_1_SDR_e"/>
    <property type="match status" value="1"/>
</dbReference>
<name>A0A081NFU6_9GAMM</name>
<dbReference type="PANTHER" id="PTHR43725:SF47">
    <property type="entry name" value="UDP-GLUCOSE 4-EPIMERASE"/>
    <property type="match status" value="1"/>
</dbReference>
<evidence type="ECO:0000256" key="8">
    <source>
        <dbReference type="ARBA" id="ARBA00023144"/>
    </source>
</evidence>
<reference evidence="12 13" key="1">
    <citation type="submission" date="2014-06" db="EMBL/GenBank/DDBJ databases">
        <title>Whole Genome Sequences of Three Symbiotic Endozoicomonas Bacteria.</title>
        <authorList>
            <person name="Neave M.J."/>
            <person name="Apprill A."/>
            <person name="Voolstra C.R."/>
        </authorList>
    </citation>
    <scope>NUCLEOTIDE SEQUENCE [LARGE SCALE GENOMIC DNA]</scope>
    <source>
        <strain evidence="12 13">DSM 25634</strain>
    </source>
</reference>
<comment type="similarity">
    <text evidence="4 10">Belongs to the NAD(P)-dependent epimerase/dehydratase family.</text>
</comment>
<evidence type="ECO:0000256" key="7">
    <source>
        <dbReference type="ARBA" id="ARBA00023027"/>
    </source>
</evidence>
<evidence type="ECO:0000256" key="1">
    <source>
        <dbReference type="ARBA" id="ARBA00000083"/>
    </source>
</evidence>
<evidence type="ECO:0000256" key="4">
    <source>
        <dbReference type="ARBA" id="ARBA00007637"/>
    </source>
</evidence>
<comment type="subunit">
    <text evidence="10">Homodimer.</text>
</comment>
<evidence type="ECO:0000313" key="13">
    <source>
        <dbReference type="Proteomes" id="UP000028073"/>
    </source>
</evidence>
<dbReference type="InterPro" id="IPR001509">
    <property type="entry name" value="Epimerase_deHydtase"/>
</dbReference>
<evidence type="ECO:0000256" key="9">
    <source>
        <dbReference type="ARBA" id="ARBA00023235"/>
    </source>
</evidence>
<dbReference type="InterPro" id="IPR036291">
    <property type="entry name" value="NAD(P)-bd_dom_sf"/>
</dbReference>
<dbReference type="EC" id="5.1.3.2" evidence="5 10"/>
<dbReference type="GO" id="GO:0003978">
    <property type="term" value="F:UDP-glucose 4-epimerase activity"/>
    <property type="evidence" value="ECO:0007669"/>
    <property type="project" value="UniProtKB-UniRule"/>
</dbReference>
<proteinExistence type="inferred from homology"/>
<dbReference type="GO" id="GO:0006012">
    <property type="term" value="P:galactose metabolic process"/>
    <property type="evidence" value="ECO:0007669"/>
    <property type="project" value="UniProtKB-UniPathway"/>
</dbReference>
<dbReference type="EMBL" id="JOKH01000003">
    <property type="protein sequence ID" value="KEQ17319.1"/>
    <property type="molecule type" value="Genomic_DNA"/>
</dbReference>